<evidence type="ECO:0000313" key="2">
    <source>
        <dbReference type="EMBL" id="PJJ63456.1"/>
    </source>
</evidence>
<dbReference type="Gene3D" id="3.30.70.1060">
    <property type="entry name" value="Dimeric alpha+beta barrel"/>
    <property type="match status" value="1"/>
</dbReference>
<organism evidence="2 3">
    <name type="scientific">Compostimonas suwonensis</name>
    <dbReference type="NCBI Taxonomy" id="1048394"/>
    <lineage>
        <taxon>Bacteria</taxon>
        <taxon>Bacillati</taxon>
        <taxon>Actinomycetota</taxon>
        <taxon>Actinomycetes</taxon>
        <taxon>Micrococcales</taxon>
        <taxon>Microbacteriaceae</taxon>
        <taxon>Compostimonas</taxon>
    </lineage>
</organism>
<evidence type="ECO:0000256" key="1">
    <source>
        <dbReference type="SAM" id="MobiDB-lite"/>
    </source>
</evidence>
<dbReference type="InterPro" id="IPR011008">
    <property type="entry name" value="Dimeric_a/b-barrel"/>
</dbReference>
<dbReference type="OrthoDB" id="8968203at2"/>
<name>A0A2M9BZG6_9MICO</name>
<sequence length="131" mass="14280">MSSPSAEVPVRAVVSYHYADAEAELRREQLEPHRVWIRDLVDRGRLLGAGSLDDGSGAILVFETTTRAQLEQDLASDPYRVTGAIRAVDVANWELRHGPWACSPLVSTGDDGHARNAAGDPSADSRSETRR</sequence>
<dbReference type="EMBL" id="PGFB01000002">
    <property type="protein sequence ID" value="PJJ63456.1"/>
    <property type="molecule type" value="Genomic_DNA"/>
</dbReference>
<evidence type="ECO:0000313" key="3">
    <source>
        <dbReference type="Proteomes" id="UP000230161"/>
    </source>
</evidence>
<protein>
    <submittedName>
        <fullName evidence="2">Uncharacterized protein YciI</fullName>
    </submittedName>
</protein>
<feature type="region of interest" description="Disordered" evidence="1">
    <location>
        <begin position="105"/>
        <end position="131"/>
    </location>
</feature>
<dbReference type="RefSeq" id="WP_100343952.1">
    <property type="nucleotide sequence ID" value="NZ_PGFB01000002.1"/>
</dbReference>
<dbReference type="Proteomes" id="UP000230161">
    <property type="component" value="Unassembled WGS sequence"/>
</dbReference>
<gene>
    <name evidence="2" type="ORF">CLV54_1122</name>
</gene>
<accession>A0A2M9BZG6</accession>
<keyword evidence="3" id="KW-1185">Reference proteome</keyword>
<dbReference type="SUPFAM" id="SSF54909">
    <property type="entry name" value="Dimeric alpha+beta barrel"/>
    <property type="match status" value="1"/>
</dbReference>
<proteinExistence type="predicted"/>
<reference evidence="2 3" key="1">
    <citation type="submission" date="2017-11" db="EMBL/GenBank/DDBJ databases">
        <title>Genomic Encyclopedia of Archaeal and Bacterial Type Strains, Phase II (KMG-II): From Individual Species to Whole Genera.</title>
        <authorList>
            <person name="Goeker M."/>
        </authorList>
    </citation>
    <scope>NUCLEOTIDE SEQUENCE [LARGE SCALE GENOMIC DNA]</scope>
    <source>
        <strain evidence="2 3">DSM 25625</strain>
    </source>
</reference>
<dbReference type="AlphaFoldDB" id="A0A2M9BZG6"/>
<comment type="caution">
    <text evidence="2">The sequence shown here is derived from an EMBL/GenBank/DDBJ whole genome shotgun (WGS) entry which is preliminary data.</text>
</comment>